<proteinExistence type="predicted"/>
<reference evidence="2" key="1">
    <citation type="journal article" date="2019" name="bioRxiv">
        <title>The Genome of the Zebra Mussel, Dreissena polymorpha: A Resource for Invasive Species Research.</title>
        <authorList>
            <person name="McCartney M.A."/>
            <person name="Auch B."/>
            <person name="Kono T."/>
            <person name="Mallez S."/>
            <person name="Zhang Y."/>
            <person name="Obille A."/>
            <person name="Becker A."/>
            <person name="Abrahante J.E."/>
            <person name="Garbe J."/>
            <person name="Badalamenti J.P."/>
            <person name="Herman A."/>
            <person name="Mangelson H."/>
            <person name="Liachko I."/>
            <person name="Sullivan S."/>
            <person name="Sone E.D."/>
            <person name="Koren S."/>
            <person name="Silverstein K.A.T."/>
            <person name="Beckman K.B."/>
            <person name="Gohl D.M."/>
        </authorList>
    </citation>
    <scope>NUCLEOTIDE SEQUENCE</scope>
    <source>
        <strain evidence="2">Duluth1</strain>
        <tissue evidence="2">Whole animal</tissue>
    </source>
</reference>
<organism evidence="2 3">
    <name type="scientific">Dreissena polymorpha</name>
    <name type="common">Zebra mussel</name>
    <name type="synonym">Mytilus polymorpha</name>
    <dbReference type="NCBI Taxonomy" id="45954"/>
    <lineage>
        <taxon>Eukaryota</taxon>
        <taxon>Metazoa</taxon>
        <taxon>Spiralia</taxon>
        <taxon>Lophotrochozoa</taxon>
        <taxon>Mollusca</taxon>
        <taxon>Bivalvia</taxon>
        <taxon>Autobranchia</taxon>
        <taxon>Heteroconchia</taxon>
        <taxon>Euheterodonta</taxon>
        <taxon>Imparidentia</taxon>
        <taxon>Neoheterodontei</taxon>
        <taxon>Myida</taxon>
        <taxon>Dreissenoidea</taxon>
        <taxon>Dreissenidae</taxon>
        <taxon>Dreissena</taxon>
    </lineage>
</organism>
<evidence type="ECO:0000256" key="1">
    <source>
        <dbReference type="SAM" id="MobiDB-lite"/>
    </source>
</evidence>
<evidence type="ECO:0000313" key="2">
    <source>
        <dbReference type="EMBL" id="KAH3859247.1"/>
    </source>
</evidence>
<gene>
    <name evidence="2" type="ORF">DPMN_101964</name>
</gene>
<feature type="compositionally biased region" description="Basic and acidic residues" evidence="1">
    <location>
        <begin position="69"/>
        <end position="78"/>
    </location>
</feature>
<dbReference type="Proteomes" id="UP000828390">
    <property type="component" value="Unassembled WGS sequence"/>
</dbReference>
<accession>A0A9D4RA65</accession>
<dbReference type="AlphaFoldDB" id="A0A9D4RA65"/>
<dbReference type="EMBL" id="JAIWYP010000003">
    <property type="protein sequence ID" value="KAH3859247.1"/>
    <property type="molecule type" value="Genomic_DNA"/>
</dbReference>
<name>A0A9D4RA65_DREPO</name>
<protein>
    <submittedName>
        <fullName evidence="2">Uncharacterized protein</fullName>
    </submittedName>
</protein>
<comment type="caution">
    <text evidence="2">The sequence shown here is derived from an EMBL/GenBank/DDBJ whole genome shotgun (WGS) entry which is preliminary data.</text>
</comment>
<evidence type="ECO:0000313" key="3">
    <source>
        <dbReference type="Proteomes" id="UP000828390"/>
    </source>
</evidence>
<feature type="region of interest" description="Disordered" evidence="1">
    <location>
        <begin position="58"/>
        <end position="78"/>
    </location>
</feature>
<sequence>MQGEQIKVKGEWIVRPTRPAGRLALEKFFNACPGVRSKFQKVHCRTYAHSYNVFRFQGSSANSVGDSGQDGRTDRRRR</sequence>
<reference evidence="2" key="2">
    <citation type="submission" date="2020-11" db="EMBL/GenBank/DDBJ databases">
        <authorList>
            <person name="McCartney M.A."/>
            <person name="Auch B."/>
            <person name="Kono T."/>
            <person name="Mallez S."/>
            <person name="Becker A."/>
            <person name="Gohl D.M."/>
            <person name="Silverstein K.A.T."/>
            <person name="Koren S."/>
            <person name="Bechman K.B."/>
            <person name="Herman A."/>
            <person name="Abrahante J.E."/>
            <person name="Garbe J."/>
        </authorList>
    </citation>
    <scope>NUCLEOTIDE SEQUENCE</scope>
    <source>
        <strain evidence="2">Duluth1</strain>
        <tissue evidence="2">Whole animal</tissue>
    </source>
</reference>
<keyword evidence="3" id="KW-1185">Reference proteome</keyword>